<accession>A0A6A4KJW4</accession>
<organism evidence="2">
    <name type="scientific">Rhododendron williamsianum</name>
    <dbReference type="NCBI Taxonomy" id="262921"/>
    <lineage>
        <taxon>Eukaryota</taxon>
        <taxon>Viridiplantae</taxon>
        <taxon>Streptophyta</taxon>
        <taxon>Embryophyta</taxon>
        <taxon>Tracheophyta</taxon>
        <taxon>Spermatophyta</taxon>
        <taxon>Magnoliopsida</taxon>
        <taxon>eudicotyledons</taxon>
        <taxon>Gunneridae</taxon>
        <taxon>Pentapetalae</taxon>
        <taxon>asterids</taxon>
        <taxon>Ericales</taxon>
        <taxon>Ericaceae</taxon>
        <taxon>Ericoideae</taxon>
        <taxon>Rhodoreae</taxon>
        <taxon>Rhododendron</taxon>
    </lineage>
</organism>
<feature type="region of interest" description="Disordered" evidence="1">
    <location>
        <begin position="258"/>
        <end position="396"/>
    </location>
</feature>
<feature type="region of interest" description="Disordered" evidence="1">
    <location>
        <begin position="56"/>
        <end position="81"/>
    </location>
</feature>
<feature type="compositionally biased region" description="Basic and acidic residues" evidence="1">
    <location>
        <begin position="357"/>
        <end position="368"/>
    </location>
</feature>
<feature type="non-terminal residue" evidence="2">
    <location>
        <position position="1"/>
    </location>
</feature>
<dbReference type="PANTHER" id="PTHR46328">
    <property type="entry name" value="FAR-RED IMPAIRED RESPONSIVE (FAR1) FAMILY PROTEIN-RELATED"/>
    <property type="match status" value="1"/>
</dbReference>
<evidence type="ECO:0000256" key="1">
    <source>
        <dbReference type="SAM" id="MobiDB-lite"/>
    </source>
</evidence>
<dbReference type="AlphaFoldDB" id="A0A6A4KJW4"/>
<reference evidence="2" key="1">
    <citation type="journal article" date="2019" name="Genome Biol. Evol.">
        <title>The Rhododendron genome and chromosomal organization provide insight into shared whole-genome duplications across the heath family (Ericaceae).</title>
        <authorList>
            <person name="Soza V.L."/>
            <person name="Lindsley D."/>
            <person name="Waalkes A."/>
            <person name="Ramage E."/>
            <person name="Patwardhan R.P."/>
            <person name="Burton J.N."/>
            <person name="Adey A."/>
            <person name="Kumar A."/>
            <person name="Qiu R."/>
            <person name="Shendure J."/>
            <person name="Hall B."/>
        </authorList>
    </citation>
    <scope>NUCLEOTIDE SEQUENCE</scope>
    <source>
        <strain evidence="2">RSF 1966-606</strain>
    </source>
</reference>
<dbReference type="OrthoDB" id="1673934at2759"/>
<feature type="compositionally biased region" description="Polar residues" evidence="1">
    <location>
        <begin position="56"/>
        <end position="66"/>
    </location>
</feature>
<protein>
    <submittedName>
        <fullName evidence="2">Uncharacterized protein</fullName>
    </submittedName>
</protein>
<comment type="caution">
    <text evidence="2">The sequence shown here is derived from an EMBL/GenBank/DDBJ whole genome shotgun (WGS) entry which is preliminary data.</text>
</comment>
<feature type="compositionally biased region" description="Basic and acidic residues" evidence="1">
    <location>
        <begin position="339"/>
        <end position="350"/>
    </location>
</feature>
<name>A0A6A4KJW4_9ERIC</name>
<evidence type="ECO:0000313" key="2">
    <source>
        <dbReference type="EMBL" id="KAE9445632.1"/>
    </source>
</evidence>
<dbReference type="EMBL" id="QEFC01004045">
    <property type="protein sequence ID" value="KAE9445632.1"/>
    <property type="molecule type" value="Genomic_DNA"/>
</dbReference>
<gene>
    <name evidence="2" type="ORF">C3L33_22469</name>
</gene>
<proteinExistence type="predicted"/>
<sequence>MLLRNIPPAVLVRFLREHPFEWADFIVDAYSAAALKANSFAYPGMRPTRCVMGTPNPNCDSNLDSSPTREDRTNTFVGNDVDGKRKGEGSVSGACDIFHLLTDTEIEGMKFNSEDEAGKFYNAYAKAIGFGIRKSRSKPQKNNDSCDSFEDARELEHQMTSWKRKRWEMGNKKECRAEHMYALLNDIVFGSFSGVRKNGYFAKMAGKRKTPSRGSPLCRSKRLAITNVMTTSSLDQSTNMDYDVNVCIAGGSNKMSKRLTHAGTENDGRSKERGKRLSHADSDSIRRSKRLAIRNGISTSSLDQSTDRDCDVNACTAGGPDKMSNRSTHAEIENDGDSEERSQRFSHGDSDGDGDCEERSNRSSHGESESDGNFEEMSNVESESDGDLDSGPIKRPDLGSFAKRSVIGERSVALRELEKMMCIPEVVKKLGLEGICRYKSRANWTLVREFFAGINAYKVDTTERVMVSTVRGKKIKAALLHAVYKGVKPNIGRMWWDTLYAAFTNNHPTASLPLGILLTRFMYACKVPILAGDKLADKKTTHIGRGTIGKSEGQSKIHRMVNNPVSLEGIHDMILTVQENQIEFYQMLKKVVRIVCRDDDHSDADTLDDE</sequence>